<proteinExistence type="predicted"/>
<dbReference type="HOGENOM" id="CLU_2679155_0_0_3"/>
<dbReference type="STRING" id="329726.AM1_6369"/>
<dbReference type="AlphaFoldDB" id="B0C8N7"/>
<protein>
    <submittedName>
        <fullName evidence="1">Uncharacterized protein</fullName>
    </submittedName>
</protein>
<dbReference type="EMBL" id="CP000828">
    <property type="protein sequence ID" value="ABW31299.1"/>
    <property type="molecule type" value="Genomic_DNA"/>
</dbReference>
<sequence length="86" mass="9440">MMLVNKSSQAQMMLTEILAEALAVTSDNLLLAKLMFDCASDATDELSLEARQRLGLVQAGLSLAFEGLECDELQELIQQADIYCEL</sequence>
<dbReference type="OrthoDB" id="573722at2"/>
<dbReference type="Proteomes" id="UP000000268">
    <property type="component" value="Chromosome"/>
</dbReference>
<accession>B0C8N7</accession>
<organism evidence="1 2">
    <name type="scientific">Acaryochloris marina (strain MBIC 11017)</name>
    <dbReference type="NCBI Taxonomy" id="329726"/>
    <lineage>
        <taxon>Bacteria</taxon>
        <taxon>Bacillati</taxon>
        <taxon>Cyanobacteriota</taxon>
        <taxon>Cyanophyceae</taxon>
        <taxon>Acaryochloridales</taxon>
        <taxon>Acaryochloridaceae</taxon>
        <taxon>Acaryochloris</taxon>
    </lineage>
</organism>
<evidence type="ECO:0000313" key="2">
    <source>
        <dbReference type="Proteomes" id="UP000000268"/>
    </source>
</evidence>
<reference evidence="1 2" key="1">
    <citation type="journal article" date="2008" name="Proc. Natl. Acad. Sci. U.S.A.">
        <title>Niche adaptation and genome expansion in the chlorophyll d-producing cyanobacterium Acaryochloris marina.</title>
        <authorList>
            <person name="Swingley W.D."/>
            <person name="Chen M."/>
            <person name="Cheung P.C."/>
            <person name="Conrad A.L."/>
            <person name="Dejesa L.C."/>
            <person name="Hao J."/>
            <person name="Honchak B.M."/>
            <person name="Karbach L.E."/>
            <person name="Kurdoglu A."/>
            <person name="Lahiri S."/>
            <person name="Mastrian S.D."/>
            <person name="Miyashita H."/>
            <person name="Page L."/>
            <person name="Ramakrishna P."/>
            <person name="Satoh S."/>
            <person name="Sattley W.M."/>
            <person name="Shimada Y."/>
            <person name="Taylor H.L."/>
            <person name="Tomo T."/>
            <person name="Tsuchiya T."/>
            <person name="Wang Z.T."/>
            <person name="Raymond J."/>
            <person name="Mimuro M."/>
            <person name="Blankenship R.E."/>
            <person name="Touchman J.W."/>
        </authorList>
    </citation>
    <scope>NUCLEOTIDE SEQUENCE [LARGE SCALE GENOMIC DNA]</scope>
    <source>
        <strain evidence="2">MBIC 11017</strain>
    </source>
</reference>
<gene>
    <name evidence="1" type="ordered locus">AM1_6369</name>
</gene>
<keyword evidence="2" id="KW-1185">Reference proteome</keyword>
<evidence type="ECO:0000313" key="1">
    <source>
        <dbReference type="EMBL" id="ABW31299.1"/>
    </source>
</evidence>
<name>B0C8N7_ACAM1</name>
<dbReference type="KEGG" id="amr:AM1_6369"/>